<reference evidence="1" key="1">
    <citation type="submission" date="2012-08" db="EMBL/GenBank/DDBJ databases">
        <title>Development of a SCAR Marker for Sex Identification in Asparagus.</title>
        <authorList>
            <person name="Kim S.-C."/>
            <person name="Jung Y.-H."/>
            <person name="Seong K.-C."/>
            <person name="Chun S.-J."/>
            <person name="Kim C.H."/>
            <person name="Kim H.B."/>
            <person name="Lee D.-S."/>
        </authorList>
    </citation>
    <scope>NUCLEOTIDE SEQUENCE</scope>
</reference>
<evidence type="ECO:0000313" key="1">
    <source>
        <dbReference type="EMBL" id="AFY16914.1"/>
    </source>
</evidence>
<dbReference type="EMBL" id="JX508289">
    <property type="protein sequence ID" value="AFY16914.1"/>
    <property type="molecule type" value="Genomic_DNA"/>
</dbReference>
<feature type="non-terminal residue" evidence="1">
    <location>
        <position position="131"/>
    </location>
</feature>
<organism evidence="1">
    <name type="scientific">Asparagus officinalis</name>
    <name type="common">Garden asparagus</name>
    <dbReference type="NCBI Taxonomy" id="4686"/>
    <lineage>
        <taxon>Eukaryota</taxon>
        <taxon>Viridiplantae</taxon>
        <taxon>Streptophyta</taxon>
        <taxon>Embryophyta</taxon>
        <taxon>Tracheophyta</taxon>
        <taxon>Spermatophyta</taxon>
        <taxon>Magnoliopsida</taxon>
        <taxon>Liliopsida</taxon>
        <taxon>Asparagales</taxon>
        <taxon>Asparagaceae</taxon>
        <taxon>Asparagoideae</taxon>
        <taxon>Asparagus</taxon>
    </lineage>
</organism>
<feature type="non-terminal residue" evidence="1">
    <location>
        <position position="1"/>
    </location>
</feature>
<proteinExistence type="predicted"/>
<name>K9NAJ7_ASPOF</name>
<dbReference type="Pfam" id="PF14223">
    <property type="entry name" value="Retrotran_gag_2"/>
    <property type="match status" value="1"/>
</dbReference>
<dbReference type="AlphaFoldDB" id="K9NAJ7"/>
<accession>K9NAJ7</accession>
<sequence>LLGGSYYVQCVSEMMVIGIHMAKSLANKLYVKKQLYKLQMKEDPLLLNYLNVFDKLIRDLLCLEVNLEEEDKVLILLASLPVLYEHLEIRIMYGRDTLNLEEVRATFLSNDIMKKSITDKEWLDQKGTSPS</sequence>
<protein>
    <submittedName>
        <fullName evidence="1">Putative retrotransposon protein</fullName>
    </submittedName>
</protein>